<feature type="non-terminal residue" evidence="2">
    <location>
        <position position="1"/>
    </location>
</feature>
<accession>A0A382ZIF8</accession>
<organism evidence="2">
    <name type="scientific">marine metagenome</name>
    <dbReference type="NCBI Taxonomy" id="408172"/>
    <lineage>
        <taxon>unclassified sequences</taxon>
        <taxon>metagenomes</taxon>
        <taxon>ecological metagenomes</taxon>
    </lineage>
</organism>
<gene>
    <name evidence="2" type="ORF">METZ01_LOCUS448190</name>
</gene>
<feature type="region of interest" description="Disordered" evidence="1">
    <location>
        <begin position="13"/>
        <end position="33"/>
    </location>
</feature>
<evidence type="ECO:0000256" key="1">
    <source>
        <dbReference type="SAM" id="MobiDB-lite"/>
    </source>
</evidence>
<name>A0A382ZIF8_9ZZZZ</name>
<proteinExistence type="predicted"/>
<evidence type="ECO:0000313" key="2">
    <source>
        <dbReference type="EMBL" id="SVD95336.1"/>
    </source>
</evidence>
<sequence length="33" mass="3885">TRMGMEIWEGTFRIDGATRNPQNHQTDPQKKQL</sequence>
<reference evidence="2" key="1">
    <citation type="submission" date="2018-05" db="EMBL/GenBank/DDBJ databases">
        <authorList>
            <person name="Lanie J.A."/>
            <person name="Ng W.-L."/>
            <person name="Kazmierczak K.M."/>
            <person name="Andrzejewski T.M."/>
            <person name="Davidsen T.M."/>
            <person name="Wayne K.J."/>
            <person name="Tettelin H."/>
            <person name="Glass J.I."/>
            <person name="Rusch D."/>
            <person name="Podicherti R."/>
            <person name="Tsui H.-C.T."/>
            <person name="Winkler M.E."/>
        </authorList>
    </citation>
    <scope>NUCLEOTIDE SEQUENCE</scope>
</reference>
<dbReference type="EMBL" id="UINC01184224">
    <property type="protein sequence ID" value="SVD95336.1"/>
    <property type="molecule type" value="Genomic_DNA"/>
</dbReference>
<protein>
    <submittedName>
        <fullName evidence="2">Uncharacterized protein</fullName>
    </submittedName>
</protein>
<dbReference type="AlphaFoldDB" id="A0A382ZIF8"/>